<evidence type="ECO:0000313" key="8">
    <source>
        <dbReference type="Proteomes" id="UP001165079"/>
    </source>
</evidence>
<dbReference type="InterPro" id="IPR051611">
    <property type="entry name" value="ECF_transporter_component"/>
</dbReference>
<comment type="caution">
    <text evidence="7">The sequence shown here is derived from an EMBL/GenBank/DDBJ whole genome shotgun (WGS) entry which is preliminary data.</text>
</comment>
<dbReference type="AlphaFoldDB" id="A0A9W6W4L5"/>
<organism evidence="7 8">
    <name type="scientific">Actinorhabdospora filicis</name>
    <dbReference type="NCBI Taxonomy" id="1785913"/>
    <lineage>
        <taxon>Bacteria</taxon>
        <taxon>Bacillati</taxon>
        <taxon>Actinomycetota</taxon>
        <taxon>Actinomycetes</taxon>
        <taxon>Micromonosporales</taxon>
        <taxon>Micromonosporaceae</taxon>
        <taxon>Actinorhabdospora</taxon>
    </lineage>
</organism>
<feature type="transmembrane region" description="Helical" evidence="6">
    <location>
        <begin position="238"/>
        <end position="265"/>
    </location>
</feature>
<evidence type="ECO:0000313" key="7">
    <source>
        <dbReference type="EMBL" id="GLZ79387.1"/>
    </source>
</evidence>
<keyword evidence="2" id="KW-1003">Cell membrane</keyword>
<dbReference type="GO" id="GO:0005886">
    <property type="term" value="C:plasma membrane"/>
    <property type="evidence" value="ECO:0007669"/>
    <property type="project" value="UniProtKB-ARBA"/>
</dbReference>
<evidence type="ECO:0000256" key="5">
    <source>
        <dbReference type="ARBA" id="ARBA00023136"/>
    </source>
</evidence>
<dbReference type="PANTHER" id="PTHR34857">
    <property type="entry name" value="SLL0384 PROTEIN"/>
    <property type="match status" value="1"/>
</dbReference>
<keyword evidence="8" id="KW-1185">Reference proteome</keyword>
<dbReference type="InterPro" id="IPR003339">
    <property type="entry name" value="ABC/ECF_trnsptr_transmembrane"/>
</dbReference>
<feature type="transmembrane region" description="Helical" evidence="6">
    <location>
        <begin position="63"/>
        <end position="84"/>
    </location>
</feature>
<comment type="subcellular location">
    <subcellularLocation>
        <location evidence="1">Membrane</location>
        <topology evidence="1">Multi-pass membrane protein</topology>
    </subcellularLocation>
</comment>
<sequence>MLSLTPLARPTAPLSRRNPVAKLAAATLISAAALIATDALTPALLLAAELAALPFCGIRPGALLRRSWVLIVSALGLAAVNMVFAANQTGPVIVDFGPLEIRHSALFTALALGLRALTFGMTGILVFATTDPTDLADSLVQQLRFPARFAIGSLAAFRMMPLLITEWQLITMARRARGVDAGKNPLKRLSLFLSTMFALLVGAIRRGTRLATAMDARGFDSGIPRTIARPQHMRTADWALILGTALVTAGAITVSVATGTFTTLVSG</sequence>
<proteinExistence type="predicted"/>
<reference evidence="7" key="1">
    <citation type="submission" date="2023-03" db="EMBL/GenBank/DDBJ databases">
        <title>Actinorhabdospora filicis NBRC 111898.</title>
        <authorList>
            <person name="Ichikawa N."/>
            <person name="Sato H."/>
            <person name="Tonouchi N."/>
        </authorList>
    </citation>
    <scope>NUCLEOTIDE SEQUENCE</scope>
    <source>
        <strain evidence="7">NBRC 111898</strain>
    </source>
</reference>
<dbReference type="EMBL" id="BSTX01000003">
    <property type="protein sequence ID" value="GLZ79387.1"/>
    <property type="molecule type" value="Genomic_DNA"/>
</dbReference>
<evidence type="ECO:0000256" key="2">
    <source>
        <dbReference type="ARBA" id="ARBA00022475"/>
    </source>
</evidence>
<evidence type="ECO:0000256" key="3">
    <source>
        <dbReference type="ARBA" id="ARBA00022692"/>
    </source>
</evidence>
<feature type="transmembrane region" description="Helical" evidence="6">
    <location>
        <begin position="147"/>
        <end position="165"/>
    </location>
</feature>
<feature type="transmembrane region" description="Helical" evidence="6">
    <location>
        <begin position="105"/>
        <end position="127"/>
    </location>
</feature>
<evidence type="ECO:0000256" key="1">
    <source>
        <dbReference type="ARBA" id="ARBA00004141"/>
    </source>
</evidence>
<evidence type="ECO:0000256" key="4">
    <source>
        <dbReference type="ARBA" id="ARBA00022989"/>
    </source>
</evidence>
<gene>
    <name evidence="7" type="ORF">Afil01_41940</name>
</gene>
<dbReference type="PANTHER" id="PTHR34857:SF2">
    <property type="entry name" value="SLL0384 PROTEIN"/>
    <property type="match status" value="1"/>
</dbReference>
<evidence type="ECO:0000256" key="6">
    <source>
        <dbReference type="SAM" id="Phobius"/>
    </source>
</evidence>
<feature type="transmembrane region" description="Helical" evidence="6">
    <location>
        <begin position="186"/>
        <end position="204"/>
    </location>
</feature>
<dbReference type="Pfam" id="PF02361">
    <property type="entry name" value="CbiQ"/>
    <property type="match status" value="1"/>
</dbReference>
<keyword evidence="4 6" id="KW-1133">Transmembrane helix</keyword>
<protein>
    <submittedName>
        <fullName evidence="7">ABC transporter permease</fullName>
    </submittedName>
</protein>
<dbReference type="Proteomes" id="UP001165079">
    <property type="component" value="Unassembled WGS sequence"/>
</dbReference>
<keyword evidence="3 6" id="KW-0812">Transmembrane</keyword>
<dbReference type="RefSeq" id="WP_285664543.1">
    <property type="nucleotide sequence ID" value="NZ_BSTX01000003.1"/>
</dbReference>
<keyword evidence="5 6" id="KW-0472">Membrane</keyword>
<name>A0A9W6W4L5_9ACTN</name>
<accession>A0A9W6W4L5</accession>
<dbReference type="CDD" id="cd16914">
    <property type="entry name" value="EcfT"/>
    <property type="match status" value="1"/>
</dbReference>